<dbReference type="EMBL" id="WVUK01000056">
    <property type="protein sequence ID" value="KAF7492875.1"/>
    <property type="molecule type" value="Genomic_DNA"/>
</dbReference>
<dbReference type="Proteomes" id="UP000070412">
    <property type="component" value="Unassembled WGS sequence"/>
</dbReference>
<feature type="region of interest" description="Disordered" evidence="1">
    <location>
        <begin position="1"/>
        <end position="65"/>
    </location>
</feature>
<reference evidence="4" key="1">
    <citation type="journal article" date="2020" name="PLoS Negl. Trop. Dis.">
        <title>High-quality nuclear genome for Sarcoptes scabiei-A critical resource for a neglected parasite.</title>
        <authorList>
            <person name="Korhonen P.K."/>
            <person name="Gasser R.B."/>
            <person name="Ma G."/>
            <person name="Wang T."/>
            <person name="Stroehlein A.J."/>
            <person name="Young N.D."/>
            <person name="Ang C.S."/>
            <person name="Fernando D.D."/>
            <person name="Lu H.C."/>
            <person name="Taylor S."/>
            <person name="Reynolds S.L."/>
            <person name="Mofiz E."/>
            <person name="Najaraj S.H."/>
            <person name="Gowda H."/>
            <person name="Madugundu A."/>
            <person name="Renuse S."/>
            <person name="Holt D."/>
            <person name="Pandey A."/>
            <person name="Papenfuss A.T."/>
            <person name="Fischer K."/>
        </authorList>
    </citation>
    <scope>NUCLEOTIDE SEQUENCE [LARGE SCALE GENOMIC DNA]</scope>
</reference>
<reference evidence="2" key="2">
    <citation type="submission" date="2020-01" db="EMBL/GenBank/DDBJ databases">
        <authorList>
            <person name="Korhonen P.K.K."/>
            <person name="Guangxu M.G."/>
            <person name="Wang T.W."/>
            <person name="Stroehlein A.J.S."/>
            <person name="Young N.D."/>
            <person name="Ang C.-S.A."/>
            <person name="Fernando D.W.F."/>
            <person name="Lu H.L."/>
            <person name="Taylor S.T."/>
            <person name="Ehtesham M.E.M."/>
            <person name="Najaraj S.H.N."/>
            <person name="Harsha G.H.G."/>
            <person name="Madugundu A.M."/>
            <person name="Renuse S.R."/>
            <person name="Holt D.H."/>
            <person name="Pandey A.P."/>
            <person name="Papenfuss A.P."/>
            <person name="Gasser R.B.G."/>
            <person name="Fischer K.F."/>
        </authorList>
    </citation>
    <scope>NUCLEOTIDE SEQUENCE</scope>
    <source>
        <strain evidence="2">SSS_KF_BRIS2020</strain>
    </source>
</reference>
<feature type="compositionally biased region" description="Polar residues" evidence="1">
    <location>
        <begin position="244"/>
        <end position="267"/>
    </location>
</feature>
<sequence length="400" mass="44539">MFVDQQPQRRRSRQTMSVQEEPLALINLSGSGKNLQSKSATMQQQDSKNSNSDSESSMNGGNLSVNNDNRFNAYLNRGSELWTHWTWLGGQGKMSLMKCNYCQVNKQLKNAPKCRRHLIKCQKTPELVRKYFERKELEASRVSAFLREVRSKEAKFPRNENRSQNNQSMENGSGGSEMKKSSQPTANDLKHLNSKQSNCSTIHYANNGKPINNGNRSSITLRSRSPAIVPQSSQSSMTPTTPTVNHQSSNGHSNGISMLSNGNQNGNPVGANPPKSRYRGNGIVPPLISNYQQTPSGSNSVIPASNKSSIMMMKNHHLHNQNSREMMNGNCGPHRNTIIARNSNGSNDGSSCNDLNEINHSNYLSTYMVCFASCFLHYGFVFSKNSRDLSSSLKSLDFQF</sequence>
<feature type="compositionally biased region" description="Low complexity" evidence="1">
    <location>
        <begin position="230"/>
        <end position="243"/>
    </location>
</feature>
<name>A0A834RAK0_SARSC</name>
<feature type="region of interest" description="Disordered" evidence="1">
    <location>
        <begin position="224"/>
        <end position="300"/>
    </location>
</feature>
<protein>
    <submittedName>
        <fullName evidence="2 3">Uncharacterized protein</fullName>
    </submittedName>
</protein>
<feature type="compositionally biased region" description="Polar residues" evidence="1">
    <location>
        <begin position="28"/>
        <end position="41"/>
    </location>
</feature>
<feature type="compositionally biased region" description="Polar residues" evidence="1">
    <location>
        <begin position="289"/>
        <end position="300"/>
    </location>
</feature>
<dbReference type="OrthoDB" id="10572579at2759"/>
<organism evidence="2">
    <name type="scientific">Sarcoptes scabiei</name>
    <name type="common">Itch mite</name>
    <name type="synonym">Acarus scabiei</name>
    <dbReference type="NCBI Taxonomy" id="52283"/>
    <lineage>
        <taxon>Eukaryota</taxon>
        <taxon>Metazoa</taxon>
        <taxon>Ecdysozoa</taxon>
        <taxon>Arthropoda</taxon>
        <taxon>Chelicerata</taxon>
        <taxon>Arachnida</taxon>
        <taxon>Acari</taxon>
        <taxon>Acariformes</taxon>
        <taxon>Sarcoptiformes</taxon>
        <taxon>Astigmata</taxon>
        <taxon>Psoroptidia</taxon>
        <taxon>Sarcoptoidea</taxon>
        <taxon>Sarcoptidae</taxon>
        <taxon>Sarcoptinae</taxon>
        <taxon>Sarcoptes</taxon>
    </lineage>
</organism>
<dbReference type="AlphaFoldDB" id="A0A834RAK0"/>
<reference evidence="3" key="3">
    <citation type="submission" date="2022-06" db="UniProtKB">
        <authorList>
            <consortium name="EnsemblMetazoa"/>
        </authorList>
    </citation>
    <scope>IDENTIFICATION</scope>
</reference>
<evidence type="ECO:0000313" key="4">
    <source>
        <dbReference type="Proteomes" id="UP000070412"/>
    </source>
</evidence>
<feature type="region of interest" description="Disordered" evidence="1">
    <location>
        <begin position="200"/>
        <end position="219"/>
    </location>
</feature>
<feature type="region of interest" description="Disordered" evidence="1">
    <location>
        <begin position="153"/>
        <end position="191"/>
    </location>
</feature>
<evidence type="ECO:0000313" key="2">
    <source>
        <dbReference type="EMBL" id="KAF7492875.1"/>
    </source>
</evidence>
<keyword evidence="4" id="KW-1185">Reference proteome</keyword>
<proteinExistence type="predicted"/>
<evidence type="ECO:0000313" key="3">
    <source>
        <dbReference type="EnsemblMetazoa" id="KAF7492875.1"/>
    </source>
</evidence>
<dbReference type="EnsemblMetazoa" id="SSS_8861s_mrna">
    <property type="protein sequence ID" value="KAF7492875.1"/>
    <property type="gene ID" value="SSS_8861"/>
</dbReference>
<gene>
    <name evidence="2" type="ORF">SSS_8861</name>
</gene>
<accession>A0A834RAK0</accession>
<feature type="compositionally biased region" description="Low complexity" evidence="1">
    <location>
        <begin position="42"/>
        <end position="59"/>
    </location>
</feature>
<feature type="compositionally biased region" description="Polar residues" evidence="1">
    <location>
        <begin position="162"/>
        <end position="171"/>
    </location>
</feature>
<evidence type="ECO:0000256" key="1">
    <source>
        <dbReference type="SAM" id="MobiDB-lite"/>
    </source>
</evidence>